<reference evidence="5 6" key="1">
    <citation type="submission" date="2018-08" db="EMBL/GenBank/DDBJ databases">
        <title>A genome reference for cultivated species of the human gut microbiota.</title>
        <authorList>
            <person name="Zou Y."/>
            <person name="Xue W."/>
            <person name="Luo G."/>
        </authorList>
    </citation>
    <scope>NUCLEOTIDE SEQUENCE [LARGE SCALE GENOMIC DNA]</scope>
    <source>
        <strain evidence="5 6">AF22-12AC</strain>
    </source>
</reference>
<accession>A0A395V978</accession>
<keyword evidence="1" id="KW-0805">Transcription regulation</keyword>
<dbReference type="InterPro" id="IPR023187">
    <property type="entry name" value="Tscrpt_reg_MarR-type_CS"/>
</dbReference>
<evidence type="ECO:0000256" key="3">
    <source>
        <dbReference type="ARBA" id="ARBA00023163"/>
    </source>
</evidence>
<gene>
    <name evidence="5" type="ORF">DWX93_00220</name>
</gene>
<protein>
    <submittedName>
        <fullName evidence="5">MarR family transcriptional regulator</fullName>
    </submittedName>
</protein>
<dbReference type="InterPro" id="IPR036390">
    <property type="entry name" value="WH_DNA-bd_sf"/>
</dbReference>
<dbReference type="Proteomes" id="UP000266172">
    <property type="component" value="Unassembled WGS sequence"/>
</dbReference>
<organism evidence="5 6">
    <name type="scientific">Roseburia hominis</name>
    <dbReference type="NCBI Taxonomy" id="301301"/>
    <lineage>
        <taxon>Bacteria</taxon>
        <taxon>Bacillati</taxon>
        <taxon>Bacillota</taxon>
        <taxon>Clostridia</taxon>
        <taxon>Lachnospirales</taxon>
        <taxon>Lachnospiraceae</taxon>
        <taxon>Roseburia</taxon>
    </lineage>
</organism>
<dbReference type="InterPro" id="IPR011991">
    <property type="entry name" value="ArsR-like_HTH"/>
</dbReference>
<dbReference type="PANTHER" id="PTHR42756:SF1">
    <property type="entry name" value="TRANSCRIPTIONAL REPRESSOR OF EMRAB OPERON"/>
    <property type="match status" value="1"/>
</dbReference>
<evidence type="ECO:0000256" key="2">
    <source>
        <dbReference type="ARBA" id="ARBA00023125"/>
    </source>
</evidence>
<dbReference type="EMBL" id="QRVL01000001">
    <property type="protein sequence ID" value="RGS41807.1"/>
    <property type="molecule type" value="Genomic_DNA"/>
</dbReference>
<dbReference type="SUPFAM" id="SSF46785">
    <property type="entry name" value="Winged helix' DNA-binding domain"/>
    <property type="match status" value="1"/>
</dbReference>
<dbReference type="AlphaFoldDB" id="A0A395V978"/>
<dbReference type="Gene3D" id="1.10.10.10">
    <property type="entry name" value="Winged helix-like DNA-binding domain superfamily/Winged helix DNA-binding domain"/>
    <property type="match status" value="1"/>
</dbReference>
<feature type="domain" description="HTH marR-type" evidence="4">
    <location>
        <begin position="1"/>
        <end position="138"/>
    </location>
</feature>
<evidence type="ECO:0000313" key="6">
    <source>
        <dbReference type="Proteomes" id="UP000266172"/>
    </source>
</evidence>
<keyword evidence="3" id="KW-0804">Transcription</keyword>
<sequence>MEELYAGLFRAMNRFGKLRIGELFSDMTKSDGMMLWAISQLNQEKGGGRVTVSELAEKLHTKNSAVSRTLKNLEDHGWICRMTDPKDRRNTCVALTESGEDMQQNMTCTMQEFGRAVISQMDEQDLKKLIVCLDELYDIAAEEIEKRSMRNRKEGQHGKDF</sequence>
<dbReference type="PRINTS" id="PR00598">
    <property type="entry name" value="HTHMARR"/>
</dbReference>
<comment type="caution">
    <text evidence="5">The sequence shown here is derived from an EMBL/GenBank/DDBJ whole genome shotgun (WGS) entry which is preliminary data.</text>
</comment>
<dbReference type="GO" id="GO:0003677">
    <property type="term" value="F:DNA binding"/>
    <property type="evidence" value="ECO:0007669"/>
    <property type="project" value="UniProtKB-KW"/>
</dbReference>
<dbReference type="CDD" id="cd00090">
    <property type="entry name" value="HTH_ARSR"/>
    <property type="match status" value="1"/>
</dbReference>
<dbReference type="PANTHER" id="PTHR42756">
    <property type="entry name" value="TRANSCRIPTIONAL REGULATOR, MARR"/>
    <property type="match status" value="1"/>
</dbReference>
<name>A0A395V978_9FIRM</name>
<dbReference type="Pfam" id="PF01047">
    <property type="entry name" value="MarR"/>
    <property type="match status" value="1"/>
</dbReference>
<evidence type="ECO:0000256" key="1">
    <source>
        <dbReference type="ARBA" id="ARBA00023015"/>
    </source>
</evidence>
<dbReference type="PROSITE" id="PS01117">
    <property type="entry name" value="HTH_MARR_1"/>
    <property type="match status" value="1"/>
</dbReference>
<dbReference type="SMART" id="SM00347">
    <property type="entry name" value="HTH_MARR"/>
    <property type="match status" value="1"/>
</dbReference>
<dbReference type="InterPro" id="IPR000835">
    <property type="entry name" value="HTH_MarR-typ"/>
</dbReference>
<dbReference type="RefSeq" id="WP_118096041.1">
    <property type="nucleotide sequence ID" value="NZ_QRVL01000001.1"/>
</dbReference>
<proteinExistence type="predicted"/>
<evidence type="ECO:0000259" key="4">
    <source>
        <dbReference type="PROSITE" id="PS50995"/>
    </source>
</evidence>
<evidence type="ECO:0000313" key="5">
    <source>
        <dbReference type="EMBL" id="RGS41807.1"/>
    </source>
</evidence>
<dbReference type="PROSITE" id="PS50995">
    <property type="entry name" value="HTH_MARR_2"/>
    <property type="match status" value="1"/>
</dbReference>
<dbReference type="InterPro" id="IPR036388">
    <property type="entry name" value="WH-like_DNA-bd_sf"/>
</dbReference>
<keyword evidence="2" id="KW-0238">DNA-binding</keyword>
<dbReference type="GO" id="GO:0003700">
    <property type="term" value="F:DNA-binding transcription factor activity"/>
    <property type="evidence" value="ECO:0007669"/>
    <property type="project" value="InterPro"/>
</dbReference>